<evidence type="ECO:0000256" key="1">
    <source>
        <dbReference type="SAM" id="MobiDB-lite"/>
    </source>
</evidence>
<dbReference type="Proteomes" id="UP000314294">
    <property type="component" value="Unassembled WGS sequence"/>
</dbReference>
<comment type="caution">
    <text evidence="2">The sequence shown here is derived from an EMBL/GenBank/DDBJ whole genome shotgun (WGS) entry which is preliminary data.</text>
</comment>
<reference evidence="2 3" key="1">
    <citation type="submission" date="2019-03" db="EMBL/GenBank/DDBJ databases">
        <title>First draft genome of Liparis tanakae, snailfish: a comprehensive survey of snailfish specific genes.</title>
        <authorList>
            <person name="Kim W."/>
            <person name="Song I."/>
            <person name="Jeong J.-H."/>
            <person name="Kim D."/>
            <person name="Kim S."/>
            <person name="Ryu S."/>
            <person name="Song J.Y."/>
            <person name="Lee S.K."/>
        </authorList>
    </citation>
    <scope>NUCLEOTIDE SEQUENCE [LARGE SCALE GENOMIC DNA]</scope>
    <source>
        <tissue evidence="2">Muscle</tissue>
    </source>
</reference>
<evidence type="ECO:0000313" key="3">
    <source>
        <dbReference type="Proteomes" id="UP000314294"/>
    </source>
</evidence>
<organism evidence="2 3">
    <name type="scientific">Liparis tanakae</name>
    <name type="common">Tanaka's snailfish</name>
    <dbReference type="NCBI Taxonomy" id="230148"/>
    <lineage>
        <taxon>Eukaryota</taxon>
        <taxon>Metazoa</taxon>
        <taxon>Chordata</taxon>
        <taxon>Craniata</taxon>
        <taxon>Vertebrata</taxon>
        <taxon>Euteleostomi</taxon>
        <taxon>Actinopterygii</taxon>
        <taxon>Neopterygii</taxon>
        <taxon>Teleostei</taxon>
        <taxon>Neoteleostei</taxon>
        <taxon>Acanthomorphata</taxon>
        <taxon>Eupercaria</taxon>
        <taxon>Perciformes</taxon>
        <taxon>Cottioidei</taxon>
        <taxon>Cottales</taxon>
        <taxon>Liparidae</taxon>
        <taxon>Liparis</taxon>
    </lineage>
</organism>
<dbReference type="EMBL" id="SRLO01000089">
    <property type="protein sequence ID" value="TNN76845.1"/>
    <property type="molecule type" value="Genomic_DNA"/>
</dbReference>
<keyword evidence="3" id="KW-1185">Reference proteome</keyword>
<evidence type="ECO:0000313" key="2">
    <source>
        <dbReference type="EMBL" id="TNN76845.1"/>
    </source>
</evidence>
<feature type="region of interest" description="Disordered" evidence="1">
    <location>
        <begin position="1"/>
        <end position="30"/>
    </location>
</feature>
<proteinExistence type="predicted"/>
<feature type="compositionally biased region" description="Polar residues" evidence="1">
    <location>
        <begin position="1"/>
        <end position="11"/>
    </location>
</feature>
<dbReference type="AlphaFoldDB" id="A0A4Z2IGN1"/>
<protein>
    <submittedName>
        <fullName evidence="2">Uncharacterized protein</fullName>
    </submittedName>
</protein>
<gene>
    <name evidence="2" type="ORF">EYF80_012898</name>
</gene>
<accession>A0A4Z2IGN1</accession>
<sequence>MTDNGNSSTQTKPHKPDMEPVEAERLQFHQGHLGNLAERHRARLTCWVAHTHLNIPQWVRILRQRLWEREATSGFIELHSDLVTPPIRETKLLKLNTSRLKPEQGFPKSPTRGPKCYLRSSLAYY</sequence>
<feature type="compositionally biased region" description="Basic and acidic residues" evidence="1">
    <location>
        <begin position="14"/>
        <end position="27"/>
    </location>
</feature>
<name>A0A4Z2IGN1_9TELE</name>